<dbReference type="GO" id="GO:0016491">
    <property type="term" value="F:oxidoreductase activity"/>
    <property type="evidence" value="ECO:0007669"/>
    <property type="project" value="UniProtKB-KW"/>
</dbReference>
<dbReference type="CDD" id="cd19071">
    <property type="entry name" value="AKR_AKR1-5-like"/>
    <property type="match status" value="1"/>
</dbReference>
<dbReference type="PRINTS" id="PR00069">
    <property type="entry name" value="ALDKETRDTASE"/>
</dbReference>
<evidence type="ECO:0000256" key="4">
    <source>
        <dbReference type="PIRSR" id="PIRSR000097-2"/>
    </source>
</evidence>
<feature type="domain" description="NADP-dependent oxidoreductase" evidence="6">
    <location>
        <begin position="46"/>
        <end position="316"/>
    </location>
</feature>
<dbReference type="STRING" id="1149755.A0A2J6SCN5"/>
<feature type="binding site" evidence="4">
    <location>
        <position position="136"/>
    </location>
    <ligand>
        <name>substrate</name>
    </ligand>
</feature>
<accession>A0A2J6SCN5</accession>
<dbReference type="PIRSF" id="PIRSF000097">
    <property type="entry name" value="AKR"/>
    <property type="match status" value="1"/>
</dbReference>
<evidence type="ECO:0000256" key="5">
    <source>
        <dbReference type="PIRSR" id="PIRSR000097-3"/>
    </source>
</evidence>
<evidence type="ECO:0000256" key="2">
    <source>
        <dbReference type="ARBA" id="ARBA00023002"/>
    </source>
</evidence>
<name>A0A2J6SCN5_HYAVF</name>
<feature type="site" description="Lowers pKa of active site Tyr" evidence="5">
    <location>
        <position position="103"/>
    </location>
</feature>
<evidence type="ECO:0000256" key="1">
    <source>
        <dbReference type="ARBA" id="ARBA00007905"/>
    </source>
</evidence>
<dbReference type="InterPro" id="IPR018170">
    <property type="entry name" value="Aldo/ket_reductase_CS"/>
</dbReference>
<evidence type="ECO:0000313" key="7">
    <source>
        <dbReference type="EMBL" id="PMD48531.1"/>
    </source>
</evidence>
<protein>
    <submittedName>
        <fullName evidence="7">Aldehyde reductase-like protein</fullName>
    </submittedName>
</protein>
<feature type="active site" description="Proton donor" evidence="3">
    <location>
        <position position="78"/>
    </location>
</feature>
<sequence length="341" mass="38087">MMFSRAPRLLTTTSSRASPISSHLWNQQRNMATLLKLNTGATIPALGFGTWQDKDDQAKAVTEALRAGFIHIDTARVYGTEPMVGEAIKKSGIDRSKLFVTTKLWNNSHKPEDVEKALDASLKDLGMEYVDLYLMHWPSAFKPGDNMFPKDKDGKTETSSISYVDTWKAMEKLVATGKTKAIGVSNFSKSEIETLLKEGSVVPAAHQLECHPWLQQKDFTEWCKSKGIHIQQYSPFGNQNEIYDSGKNMGKLMDDPVLVEIGKKHNKTGAQVALAWGVAQGHSVLPKSKTPSRIKANLGGDFRLDAEDLKKIEKIDKKLRFNDPSKSFGYDFYTDLEGKKN</sequence>
<dbReference type="PROSITE" id="PS00062">
    <property type="entry name" value="ALDOKETO_REDUCTASE_2"/>
    <property type="match status" value="1"/>
</dbReference>
<reference evidence="7 8" key="1">
    <citation type="submission" date="2016-04" db="EMBL/GenBank/DDBJ databases">
        <title>A degradative enzymes factory behind the ericoid mycorrhizal symbiosis.</title>
        <authorList>
            <consortium name="DOE Joint Genome Institute"/>
            <person name="Martino E."/>
            <person name="Morin E."/>
            <person name="Grelet G."/>
            <person name="Kuo A."/>
            <person name="Kohler A."/>
            <person name="Daghino S."/>
            <person name="Barry K."/>
            <person name="Choi C."/>
            <person name="Cichocki N."/>
            <person name="Clum A."/>
            <person name="Copeland A."/>
            <person name="Hainaut M."/>
            <person name="Haridas S."/>
            <person name="Labutti K."/>
            <person name="Lindquist E."/>
            <person name="Lipzen A."/>
            <person name="Khouja H.-R."/>
            <person name="Murat C."/>
            <person name="Ohm R."/>
            <person name="Olson A."/>
            <person name="Spatafora J."/>
            <person name="Veneault-Fourrey C."/>
            <person name="Henrissat B."/>
            <person name="Grigoriev I."/>
            <person name="Martin F."/>
            <person name="Perotto S."/>
        </authorList>
    </citation>
    <scope>NUCLEOTIDE SEQUENCE [LARGE SCALE GENOMIC DNA]</scope>
    <source>
        <strain evidence="7 8">F</strain>
    </source>
</reference>
<dbReference type="Gene3D" id="3.20.20.100">
    <property type="entry name" value="NADP-dependent oxidoreductase domain"/>
    <property type="match status" value="1"/>
</dbReference>
<proteinExistence type="inferred from homology"/>
<dbReference type="Proteomes" id="UP000235786">
    <property type="component" value="Unassembled WGS sequence"/>
</dbReference>
<dbReference type="AlphaFoldDB" id="A0A2J6SCN5"/>
<dbReference type="EMBL" id="KZ613937">
    <property type="protein sequence ID" value="PMD48531.1"/>
    <property type="molecule type" value="Genomic_DNA"/>
</dbReference>
<dbReference type="InterPro" id="IPR036812">
    <property type="entry name" value="NAD(P)_OxRdtase_dom_sf"/>
</dbReference>
<keyword evidence="2" id="KW-0560">Oxidoreductase</keyword>
<dbReference type="FunFam" id="3.20.20.100:FF:000007">
    <property type="entry name" value="NAD(P)H-dependent D-xylose reductase xyl1"/>
    <property type="match status" value="1"/>
</dbReference>
<dbReference type="InterPro" id="IPR020471">
    <property type="entry name" value="AKR"/>
</dbReference>
<keyword evidence="8" id="KW-1185">Reference proteome</keyword>
<evidence type="ECO:0000259" key="6">
    <source>
        <dbReference type="Pfam" id="PF00248"/>
    </source>
</evidence>
<gene>
    <name evidence="7" type="ORF">L207DRAFT_550479</name>
</gene>
<dbReference type="PANTHER" id="PTHR11732">
    <property type="entry name" value="ALDO/KETO REDUCTASE"/>
    <property type="match status" value="1"/>
</dbReference>
<dbReference type="InterPro" id="IPR023210">
    <property type="entry name" value="NADP_OxRdtase_dom"/>
</dbReference>
<comment type="similarity">
    <text evidence="1">Belongs to the aldo/keto reductase family.</text>
</comment>
<evidence type="ECO:0000256" key="3">
    <source>
        <dbReference type="PIRSR" id="PIRSR000097-1"/>
    </source>
</evidence>
<dbReference type="Pfam" id="PF00248">
    <property type="entry name" value="Aldo_ket_red"/>
    <property type="match status" value="1"/>
</dbReference>
<evidence type="ECO:0000313" key="8">
    <source>
        <dbReference type="Proteomes" id="UP000235786"/>
    </source>
</evidence>
<dbReference type="OrthoDB" id="416253at2759"/>
<organism evidence="7 8">
    <name type="scientific">Hyaloscypha variabilis (strain UAMH 11265 / GT02V1 / F)</name>
    <name type="common">Meliniomyces variabilis</name>
    <dbReference type="NCBI Taxonomy" id="1149755"/>
    <lineage>
        <taxon>Eukaryota</taxon>
        <taxon>Fungi</taxon>
        <taxon>Dikarya</taxon>
        <taxon>Ascomycota</taxon>
        <taxon>Pezizomycotina</taxon>
        <taxon>Leotiomycetes</taxon>
        <taxon>Helotiales</taxon>
        <taxon>Hyaloscyphaceae</taxon>
        <taxon>Hyaloscypha</taxon>
        <taxon>Hyaloscypha variabilis</taxon>
    </lineage>
</organism>
<dbReference type="SUPFAM" id="SSF51430">
    <property type="entry name" value="NAD(P)-linked oxidoreductase"/>
    <property type="match status" value="1"/>
</dbReference>